<gene>
    <name evidence="1" type="ORF">FVF61_09880</name>
</gene>
<comment type="caution">
    <text evidence="1">The sequence shown here is derived from an EMBL/GenBank/DDBJ whole genome shotgun (WGS) entry which is preliminary data.</text>
</comment>
<reference evidence="1 2" key="1">
    <citation type="submission" date="2019-08" db="EMBL/GenBank/DDBJ databases">
        <title>Formosa sediminis sp. nov., isolated from marine sediment.</title>
        <authorList>
            <person name="Cao W.R."/>
        </authorList>
    </citation>
    <scope>NUCLEOTIDE SEQUENCE [LARGE SCALE GENOMIC DNA]</scope>
    <source>
        <strain evidence="1 2">1494</strain>
    </source>
</reference>
<evidence type="ECO:0000313" key="2">
    <source>
        <dbReference type="Proteomes" id="UP000324550"/>
    </source>
</evidence>
<dbReference type="AlphaFoldDB" id="A0A5D0G2C0"/>
<organism evidence="1 2">
    <name type="scientific">Formosa maritima</name>
    <dbReference type="NCBI Taxonomy" id="2592046"/>
    <lineage>
        <taxon>Bacteria</taxon>
        <taxon>Pseudomonadati</taxon>
        <taxon>Bacteroidota</taxon>
        <taxon>Flavobacteriia</taxon>
        <taxon>Flavobacteriales</taxon>
        <taxon>Flavobacteriaceae</taxon>
        <taxon>Formosa</taxon>
    </lineage>
</organism>
<name>A0A5D0G2C0_9FLAO</name>
<proteinExistence type="predicted"/>
<dbReference type="RefSeq" id="WP_148455845.1">
    <property type="nucleotide sequence ID" value="NZ_VSFC01000052.1"/>
</dbReference>
<dbReference type="EMBL" id="VSFC01000052">
    <property type="protein sequence ID" value="TYA52965.1"/>
    <property type="molecule type" value="Genomic_DNA"/>
</dbReference>
<keyword evidence="2" id="KW-1185">Reference proteome</keyword>
<evidence type="ECO:0000313" key="1">
    <source>
        <dbReference type="EMBL" id="TYA52965.1"/>
    </source>
</evidence>
<dbReference type="OrthoDB" id="9820194at2"/>
<accession>A0A5D0G2C0</accession>
<sequence>MKNILVLFLVLYASSIFSQNNLYLKEKDTIFIVFDTIVSKKHVIMEYSNFKLDEKRNSKGLNTIYFLLDSTLIQKRKEFYKRREEHSKTNFGAIGASSTCDWCFGLYFVHKSNVNYNPSINNLENDHQYKTISKHLLEKENVTLKDSLEFDRGVYLLVNYRYNPPTSILLLSKEKLMNKNIFYFDGSTKKYLELKELLKEPHYLFMLDKTWVKQELDSKFTKTEYFIFNEVLYRARTRSGYPELRNYD</sequence>
<dbReference type="Proteomes" id="UP000324550">
    <property type="component" value="Unassembled WGS sequence"/>
</dbReference>
<protein>
    <submittedName>
        <fullName evidence="1">Uncharacterized protein</fullName>
    </submittedName>
</protein>